<accession>A0ABT9V450</accession>
<gene>
    <name evidence="5" type="ORF">J2S07_002029</name>
</gene>
<feature type="domain" description="HTH lacI-type" evidence="4">
    <location>
        <begin position="3"/>
        <end position="57"/>
    </location>
</feature>
<protein>
    <submittedName>
        <fullName evidence="5">DNA-binding LacI/PurR family transcriptional regulator</fullName>
    </submittedName>
</protein>
<proteinExistence type="predicted"/>
<dbReference type="RefSeq" id="WP_307150251.1">
    <property type="nucleotide sequence ID" value="NZ_JAUSTU010000008.1"/>
</dbReference>
<dbReference type="Proteomes" id="UP001231362">
    <property type="component" value="Unassembled WGS sequence"/>
</dbReference>
<dbReference type="PROSITE" id="PS00356">
    <property type="entry name" value="HTH_LACI_1"/>
    <property type="match status" value="1"/>
</dbReference>
<dbReference type="SUPFAM" id="SSF53822">
    <property type="entry name" value="Periplasmic binding protein-like I"/>
    <property type="match status" value="1"/>
</dbReference>
<dbReference type="CDD" id="cd01392">
    <property type="entry name" value="HTH_LacI"/>
    <property type="match status" value="1"/>
</dbReference>
<sequence length="346" mass="39054">MAVTIIDVAREANVSPSTVSRVIADSPRISEQTKRRVREVMNQLGYYPNFQARNLAAKTTQTIGVIMSDSTSLAFQNPFFPEVIRGICVSAHASKYGIYFSTGGTEEEIFQEVVSMVQGKKVDGIILLYSRVGDRTMKYLKDENFPFTMVGRPYQYEDEISYIDNDNERITHEVVEYLYNLGHRKIAFIGGNLDFVVSIDRLNGYQKALEKLGLSYSEDYFIRNDVIKTNGMKAVHQLMELNEPPTAIVAHDDLVAYEVIRYLEGLSVQVPGDVSIIGFNNHALSAYVKPPLTSVDISIVELGLEATNLLLEKIQDSEAAVEHYFVPTKIIERESCKRITTKKKRE</sequence>
<dbReference type="InterPro" id="IPR028082">
    <property type="entry name" value="Peripla_BP_I"/>
</dbReference>
<evidence type="ECO:0000256" key="1">
    <source>
        <dbReference type="ARBA" id="ARBA00023015"/>
    </source>
</evidence>
<organism evidence="5 6">
    <name type="scientific">Anoxybacillus andreesenii</name>
    <dbReference type="NCBI Taxonomy" id="1325932"/>
    <lineage>
        <taxon>Bacteria</taxon>
        <taxon>Bacillati</taxon>
        <taxon>Bacillota</taxon>
        <taxon>Bacilli</taxon>
        <taxon>Bacillales</taxon>
        <taxon>Anoxybacillaceae</taxon>
        <taxon>Anoxybacillus</taxon>
    </lineage>
</organism>
<dbReference type="PANTHER" id="PTHR30146">
    <property type="entry name" value="LACI-RELATED TRANSCRIPTIONAL REPRESSOR"/>
    <property type="match status" value="1"/>
</dbReference>
<dbReference type="SMART" id="SM00354">
    <property type="entry name" value="HTH_LACI"/>
    <property type="match status" value="1"/>
</dbReference>
<dbReference type="Pfam" id="PF00356">
    <property type="entry name" value="LacI"/>
    <property type="match status" value="1"/>
</dbReference>
<keyword evidence="3" id="KW-0804">Transcription</keyword>
<evidence type="ECO:0000259" key="4">
    <source>
        <dbReference type="PROSITE" id="PS50932"/>
    </source>
</evidence>
<keyword evidence="6" id="KW-1185">Reference proteome</keyword>
<evidence type="ECO:0000256" key="3">
    <source>
        <dbReference type="ARBA" id="ARBA00023163"/>
    </source>
</evidence>
<keyword evidence="1" id="KW-0805">Transcription regulation</keyword>
<dbReference type="PROSITE" id="PS50932">
    <property type="entry name" value="HTH_LACI_2"/>
    <property type="match status" value="1"/>
</dbReference>
<dbReference type="Gene3D" id="1.10.260.40">
    <property type="entry name" value="lambda repressor-like DNA-binding domains"/>
    <property type="match status" value="1"/>
</dbReference>
<dbReference type="PANTHER" id="PTHR30146:SF109">
    <property type="entry name" value="HTH-TYPE TRANSCRIPTIONAL REGULATOR GALS"/>
    <property type="match status" value="1"/>
</dbReference>
<dbReference type="Pfam" id="PF13377">
    <property type="entry name" value="Peripla_BP_3"/>
    <property type="match status" value="1"/>
</dbReference>
<dbReference type="Gene3D" id="3.40.50.2300">
    <property type="match status" value="2"/>
</dbReference>
<reference evidence="5 6" key="1">
    <citation type="submission" date="2023-07" db="EMBL/GenBank/DDBJ databases">
        <title>Genomic Encyclopedia of Type Strains, Phase IV (KMG-IV): sequencing the most valuable type-strain genomes for metagenomic binning, comparative biology and taxonomic classification.</title>
        <authorList>
            <person name="Goeker M."/>
        </authorList>
    </citation>
    <scope>NUCLEOTIDE SEQUENCE [LARGE SCALE GENOMIC DNA]</scope>
    <source>
        <strain evidence="5 6">DSM 23948</strain>
    </source>
</reference>
<dbReference type="GO" id="GO:0003677">
    <property type="term" value="F:DNA binding"/>
    <property type="evidence" value="ECO:0007669"/>
    <property type="project" value="UniProtKB-KW"/>
</dbReference>
<keyword evidence="2 5" id="KW-0238">DNA-binding</keyword>
<evidence type="ECO:0000313" key="6">
    <source>
        <dbReference type="Proteomes" id="UP001231362"/>
    </source>
</evidence>
<dbReference type="InterPro" id="IPR000843">
    <property type="entry name" value="HTH_LacI"/>
</dbReference>
<dbReference type="InterPro" id="IPR010982">
    <property type="entry name" value="Lambda_DNA-bd_dom_sf"/>
</dbReference>
<comment type="caution">
    <text evidence="5">The sequence shown here is derived from an EMBL/GenBank/DDBJ whole genome shotgun (WGS) entry which is preliminary data.</text>
</comment>
<dbReference type="CDD" id="cd06294">
    <property type="entry name" value="PBP1_MalR-like"/>
    <property type="match status" value="1"/>
</dbReference>
<dbReference type="EMBL" id="JAUSTU010000008">
    <property type="protein sequence ID" value="MDQ0155724.1"/>
    <property type="molecule type" value="Genomic_DNA"/>
</dbReference>
<evidence type="ECO:0000313" key="5">
    <source>
        <dbReference type="EMBL" id="MDQ0155724.1"/>
    </source>
</evidence>
<dbReference type="InterPro" id="IPR046335">
    <property type="entry name" value="LacI/GalR-like_sensor"/>
</dbReference>
<dbReference type="SUPFAM" id="SSF47413">
    <property type="entry name" value="lambda repressor-like DNA-binding domains"/>
    <property type="match status" value="1"/>
</dbReference>
<name>A0ABT9V450_9BACL</name>
<evidence type="ECO:0000256" key="2">
    <source>
        <dbReference type="ARBA" id="ARBA00023125"/>
    </source>
</evidence>